<evidence type="ECO:0000313" key="3">
    <source>
        <dbReference type="Proteomes" id="UP000236161"/>
    </source>
</evidence>
<feature type="chain" id="PRO_5014181937" evidence="1">
    <location>
        <begin position="26"/>
        <end position="146"/>
    </location>
</feature>
<organism evidence="2 3">
    <name type="scientific">Apostasia shenzhenica</name>
    <dbReference type="NCBI Taxonomy" id="1088818"/>
    <lineage>
        <taxon>Eukaryota</taxon>
        <taxon>Viridiplantae</taxon>
        <taxon>Streptophyta</taxon>
        <taxon>Embryophyta</taxon>
        <taxon>Tracheophyta</taxon>
        <taxon>Spermatophyta</taxon>
        <taxon>Magnoliopsida</taxon>
        <taxon>Liliopsida</taxon>
        <taxon>Asparagales</taxon>
        <taxon>Orchidaceae</taxon>
        <taxon>Apostasioideae</taxon>
        <taxon>Apostasia</taxon>
    </lineage>
</organism>
<name>A0A2I0AG12_9ASPA</name>
<protein>
    <submittedName>
        <fullName evidence="2">Uncharacterized protein</fullName>
    </submittedName>
</protein>
<sequence length="146" mass="15911">MASATGRRRLLLLLLLCTTIATASSSGRISPGSIPGNQWVHLNEYGGTALARNSCRVAAALILSHFNVHVNYRAYVKAAMLIVGTHEARISVEFLANEDLDGTTWSVIVTVLYGTSLHLALAPEVDRLASYWLVDLPKILYLIPHD</sequence>
<evidence type="ECO:0000313" key="2">
    <source>
        <dbReference type="EMBL" id="PKA54494.1"/>
    </source>
</evidence>
<reference evidence="2 3" key="1">
    <citation type="journal article" date="2017" name="Nature">
        <title>The Apostasia genome and the evolution of orchids.</title>
        <authorList>
            <person name="Zhang G.Q."/>
            <person name="Liu K.W."/>
            <person name="Li Z."/>
            <person name="Lohaus R."/>
            <person name="Hsiao Y.Y."/>
            <person name="Niu S.C."/>
            <person name="Wang J.Y."/>
            <person name="Lin Y.C."/>
            <person name="Xu Q."/>
            <person name="Chen L.J."/>
            <person name="Yoshida K."/>
            <person name="Fujiwara S."/>
            <person name="Wang Z.W."/>
            <person name="Zhang Y.Q."/>
            <person name="Mitsuda N."/>
            <person name="Wang M."/>
            <person name="Liu G.H."/>
            <person name="Pecoraro L."/>
            <person name="Huang H.X."/>
            <person name="Xiao X.J."/>
            <person name="Lin M."/>
            <person name="Wu X.Y."/>
            <person name="Wu W.L."/>
            <person name="Chen Y.Y."/>
            <person name="Chang S.B."/>
            <person name="Sakamoto S."/>
            <person name="Ohme-Takagi M."/>
            <person name="Yagi M."/>
            <person name="Zeng S.J."/>
            <person name="Shen C.Y."/>
            <person name="Yeh C.M."/>
            <person name="Luo Y.B."/>
            <person name="Tsai W.C."/>
            <person name="Van de Peer Y."/>
            <person name="Liu Z.J."/>
        </authorList>
    </citation>
    <scope>NUCLEOTIDE SEQUENCE [LARGE SCALE GENOMIC DNA]</scope>
    <source>
        <strain evidence="3">cv. Shenzhen</strain>
        <tissue evidence="2">Stem</tissue>
    </source>
</reference>
<proteinExistence type="predicted"/>
<dbReference type="AlphaFoldDB" id="A0A2I0AG12"/>
<feature type="signal peptide" evidence="1">
    <location>
        <begin position="1"/>
        <end position="25"/>
    </location>
</feature>
<accession>A0A2I0AG12</accession>
<keyword evidence="3" id="KW-1185">Reference proteome</keyword>
<dbReference type="Proteomes" id="UP000236161">
    <property type="component" value="Unassembled WGS sequence"/>
</dbReference>
<dbReference type="EMBL" id="KZ451982">
    <property type="protein sequence ID" value="PKA54494.1"/>
    <property type="molecule type" value="Genomic_DNA"/>
</dbReference>
<evidence type="ECO:0000256" key="1">
    <source>
        <dbReference type="SAM" id="SignalP"/>
    </source>
</evidence>
<keyword evidence="1" id="KW-0732">Signal</keyword>
<gene>
    <name evidence="2" type="ORF">AXF42_Ash000328</name>
</gene>